<dbReference type="InterPro" id="IPR008936">
    <property type="entry name" value="Rho_GTPase_activation_prot"/>
</dbReference>
<gene>
    <name evidence="4" type="ORF">SMTD_LOCUS13673</name>
</gene>
<accession>A0A183PH40</accession>
<dbReference type="SMART" id="SM00323">
    <property type="entry name" value="RasGAP"/>
    <property type="match status" value="1"/>
</dbReference>
<dbReference type="EMBL" id="UZAL01033768">
    <property type="protein sequence ID" value="VDP64104.1"/>
    <property type="molecule type" value="Genomic_DNA"/>
</dbReference>
<dbReference type="AlphaFoldDB" id="A0A183PH40"/>
<feature type="compositionally biased region" description="Low complexity" evidence="2">
    <location>
        <begin position="270"/>
        <end position="281"/>
    </location>
</feature>
<dbReference type="PROSITE" id="PS50018">
    <property type="entry name" value="RAS_GTPASE_ACTIV_2"/>
    <property type="match status" value="1"/>
</dbReference>
<protein>
    <submittedName>
        <fullName evidence="4">Uncharacterized protein</fullName>
    </submittedName>
</protein>
<keyword evidence="1" id="KW-0343">GTPase activation</keyword>
<dbReference type="SUPFAM" id="SSF48350">
    <property type="entry name" value="GTPase activation domain, GAP"/>
    <property type="match status" value="1"/>
</dbReference>
<sequence>MYYILLFLPVIFQYLRYILGPVIDQLLVIGDDFEIDPSRLGASNDSSTSSNNRNTLSAILERNRTALLKNVAMIWRRIESSQCKLPKELRDVFTVLALTIEETHGVQSAAHLISSCLFLRFICPAIHGPVLFGLTSSIPENNRISRNLTLIAKVLQNLANLTLFEDKEIHMKVLNSFIEPEIPIMYKFLRSIASNTDSNYHLSTNSDCHEFIELGYEFAKLTQLLNLYINKINITPQIAELPDLLQNISELLNNQTFTSWNHKSQTSFERNTNSNSHSSRSGIPRHHSLSNNNPISGVDNRRQSEATTIIKPSGAVKNIEIEVSNQEPASSNNY</sequence>
<dbReference type="Gene3D" id="1.10.506.10">
    <property type="entry name" value="GTPase Activation - p120gap, domain 1"/>
    <property type="match status" value="1"/>
</dbReference>
<evidence type="ECO:0000256" key="3">
    <source>
        <dbReference type="SAM" id="SignalP"/>
    </source>
</evidence>
<dbReference type="PANTHER" id="PTHR10194">
    <property type="entry name" value="RAS GTPASE-ACTIVATING PROTEINS"/>
    <property type="match status" value="1"/>
</dbReference>
<feature type="chain" id="PRO_5044187894" evidence="3">
    <location>
        <begin position="21"/>
        <end position="334"/>
    </location>
</feature>
<reference evidence="4 5" key="1">
    <citation type="submission" date="2018-11" db="EMBL/GenBank/DDBJ databases">
        <authorList>
            <consortium name="Pathogen Informatics"/>
        </authorList>
    </citation>
    <scope>NUCLEOTIDE SEQUENCE [LARGE SCALE GENOMIC DNA]</scope>
    <source>
        <strain>Denwood</strain>
        <strain evidence="5">Zambia</strain>
    </source>
</reference>
<name>A0A183PH40_9TREM</name>
<evidence type="ECO:0000256" key="1">
    <source>
        <dbReference type="ARBA" id="ARBA00022468"/>
    </source>
</evidence>
<evidence type="ECO:0000256" key="2">
    <source>
        <dbReference type="SAM" id="MobiDB-lite"/>
    </source>
</evidence>
<dbReference type="GO" id="GO:0005096">
    <property type="term" value="F:GTPase activator activity"/>
    <property type="evidence" value="ECO:0007669"/>
    <property type="project" value="UniProtKB-KW"/>
</dbReference>
<dbReference type="STRING" id="31246.A0A183PH40"/>
<feature type="region of interest" description="Disordered" evidence="2">
    <location>
        <begin position="264"/>
        <end position="303"/>
    </location>
</feature>
<dbReference type="InterPro" id="IPR001936">
    <property type="entry name" value="RasGAP_dom"/>
</dbReference>
<dbReference type="Pfam" id="PF00616">
    <property type="entry name" value="RasGAP"/>
    <property type="match status" value="1"/>
</dbReference>
<dbReference type="Proteomes" id="UP000269396">
    <property type="component" value="Unassembled WGS sequence"/>
</dbReference>
<feature type="signal peptide" evidence="3">
    <location>
        <begin position="1"/>
        <end position="20"/>
    </location>
</feature>
<keyword evidence="5" id="KW-1185">Reference proteome</keyword>
<evidence type="ECO:0000313" key="4">
    <source>
        <dbReference type="EMBL" id="VDP64104.1"/>
    </source>
</evidence>
<organism evidence="4 5">
    <name type="scientific">Schistosoma mattheei</name>
    <dbReference type="NCBI Taxonomy" id="31246"/>
    <lineage>
        <taxon>Eukaryota</taxon>
        <taxon>Metazoa</taxon>
        <taxon>Spiralia</taxon>
        <taxon>Lophotrochozoa</taxon>
        <taxon>Platyhelminthes</taxon>
        <taxon>Trematoda</taxon>
        <taxon>Digenea</taxon>
        <taxon>Strigeidida</taxon>
        <taxon>Schistosomatoidea</taxon>
        <taxon>Schistosomatidae</taxon>
        <taxon>Schistosoma</taxon>
    </lineage>
</organism>
<dbReference type="InterPro" id="IPR039360">
    <property type="entry name" value="Ras_GTPase"/>
</dbReference>
<keyword evidence="3" id="KW-0732">Signal</keyword>
<proteinExistence type="predicted"/>
<evidence type="ECO:0000313" key="5">
    <source>
        <dbReference type="Proteomes" id="UP000269396"/>
    </source>
</evidence>